<organism evidence="8 9">
    <name type="scientific">Heracleum sosnowskyi</name>
    <dbReference type="NCBI Taxonomy" id="360622"/>
    <lineage>
        <taxon>Eukaryota</taxon>
        <taxon>Viridiplantae</taxon>
        <taxon>Streptophyta</taxon>
        <taxon>Embryophyta</taxon>
        <taxon>Tracheophyta</taxon>
        <taxon>Spermatophyta</taxon>
        <taxon>Magnoliopsida</taxon>
        <taxon>eudicotyledons</taxon>
        <taxon>Gunneridae</taxon>
        <taxon>Pentapetalae</taxon>
        <taxon>asterids</taxon>
        <taxon>campanulids</taxon>
        <taxon>Apiales</taxon>
        <taxon>Apiaceae</taxon>
        <taxon>Apioideae</taxon>
        <taxon>apioid superclade</taxon>
        <taxon>Tordylieae</taxon>
        <taxon>Tordyliinae</taxon>
        <taxon>Heracleum</taxon>
    </lineage>
</organism>
<evidence type="ECO:0000256" key="5">
    <source>
        <dbReference type="ARBA" id="ARBA00022840"/>
    </source>
</evidence>
<keyword evidence="5" id="KW-0067">ATP-binding</keyword>
<keyword evidence="4" id="KW-0547">Nucleotide-binding</keyword>
<protein>
    <submittedName>
        <fullName evidence="8">Uncharacterized protein</fullName>
    </submittedName>
</protein>
<dbReference type="InterPro" id="IPR044960">
    <property type="entry name" value="RCA-like"/>
</dbReference>
<comment type="function">
    <text evidence="6">Activation of RuBisCO (ribulose-1,5-bisphosphate carboxylase/oxygenase; EC 4.1.1.39) involves the ATP-dependent carboxylation of the epsilon-amino group of lysine leading to a carbamate structure.</text>
</comment>
<sequence>MGTSLKKVKSRFTSPKVSTCSFKIVASDVDEKKQIDKDKWKGLVTDISDDQQDITRGKGMVDSLFQAPSGAGTHDAIMSSYEYIRTGLRTYNFMIFPNIKVPLILGIWGGKGQGKSFQYELVSAKMGI</sequence>
<evidence type="ECO:0000256" key="7">
    <source>
        <dbReference type="ARBA" id="ARBA00025781"/>
    </source>
</evidence>
<evidence type="ECO:0000256" key="1">
    <source>
        <dbReference type="ARBA" id="ARBA00004470"/>
    </source>
</evidence>
<comment type="similarity">
    <text evidence="7">Belongs to the RuBisCO activase family.</text>
</comment>
<comment type="subcellular location">
    <subcellularLocation>
        <location evidence="1">Plastid</location>
        <location evidence="1">Chloroplast stroma</location>
    </subcellularLocation>
</comment>
<dbReference type="AlphaFoldDB" id="A0AAD8LYL2"/>
<evidence type="ECO:0000313" key="8">
    <source>
        <dbReference type="EMBL" id="KAK1355305.1"/>
    </source>
</evidence>
<evidence type="ECO:0000256" key="2">
    <source>
        <dbReference type="ARBA" id="ARBA00022528"/>
    </source>
</evidence>
<gene>
    <name evidence="8" type="ORF">POM88_048561</name>
</gene>
<keyword evidence="9" id="KW-1185">Reference proteome</keyword>
<comment type="caution">
    <text evidence="8">The sequence shown here is derived from an EMBL/GenBank/DDBJ whole genome shotgun (WGS) entry which is preliminary data.</text>
</comment>
<accession>A0AAD8LYL2</accession>
<dbReference type="GO" id="GO:0046863">
    <property type="term" value="F:ribulose-1,5-bisphosphate carboxylase/oxygenase activator activity"/>
    <property type="evidence" value="ECO:0007669"/>
    <property type="project" value="TreeGrafter"/>
</dbReference>
<dbReference type="EMBL" id="JAUIZM010000011">
    <property type="protein sequence ID" value="KAK1355305.1"/>
    <property type="molecule type" value="Genomic_DNA"/>
</dbReference>
<dbReference type="Proteomes" id="UP001237642">
    <property type="component" value="Unassembled WGS sequence"/>
</dbReference>
<proteinExistence type="inferred from homology"/>
<evidence type="ECO:0000256" key="3">
    <source>
        <dbReference type="ARBA" id="ARBA00022640"/>
    </source>
</evidence>
<evidence type="ECO:0000313" key="9">
    <source>
        <dbReference type="Proteomes" id="UP001237642"/>
    </source>
</evidence>
<reference evidence="8" key="1">
    <citation type="submission" date="2023-02" db="EMBL/GenBank/DDBJ databases">
        <title>Genome of toxic invasive species Heracleum sosnowskyi carries increased number of genes despite the absence of recent whole-genome duplications.</title>
        <authorList>
            <person name="Schelkunov M."/>
            <person name="Shtratnikova V."/>
            <person name="Makarenko M."/>
            <person name="Klepikova A."/>
            <person name="Omelchenko D."/>
            <person name="Novikova G."/>
            <person name="Obukhova E."/>
            <person name="Bogdanov V."/>
            <person name="Penin A."/>
            <person name="Logacheva M."/>
        </authorList>
    </citation>
    <scope>NUCLEOTIDE SEQUENCE</scope>
    <source>
        <strain evidence="8">Hsosn_3</strain>
        <tissue evidence="8">Leaf</tissue>
    </source>
</reference>
<keyword evidence="2" id="KW-0150">Chloroplast</keyword>
<dbReference type="GO" id="GO:0005524">
    <property type="term" value="F:ATP binding"/>
    <property type="evidence" value="ECO:0007669"/>
    <property type="project" value="UniProtKB-KW"/>
</dbReference>
<reference evidence="8" key="2">
    <citation type="submission" date="2023-05" db="EMBL/GenBank/DDBJ databases">
        <authorList>
            <person name="Schelkunov M.I."/>
        </authorList>
    </citation>
    <scope>NUCLEOTIDE SEQUENCE</scope>
    <source>
        <strain evidence="8">Hsosn_3</strain>
        <tissue evidence="8">Leaf</tissue>
    </source>
</reference>
<keyword evidence="3" id="KW-0934">Plastid</keyword>
<dbReference type="GO" id="GO:0009570">
    <property type="term" value="C:chloroplast stroma"/>
    <property type="evidence" value="ECO:0007669"/>
    <property type="project" value="UniProtKB-SubCell"/>
</dbReference>
<evidence type="ECO:0000256" key="4">
    <source>
        <dbReference type="ARBA" id="ARBA00022741"/>
    </source>
</evidence>
<name>A0AAD8LYL2_9APIA</name>
<evidence type="ECO:0000256" key="6">
    <source>
        <dbReference type="ARBA" id="ARBA00025556"/>
    </source>
</evidence>
<dbReference type="GO" id="GO:0009579">
    <property type="term" value="C:thylakoid"/>
    <property type="evidence" value="ECO:0007669"/>
    <property type="project" value="TreeGrafter"/>
</dbReference>
<dbReference type="PANTHER" id="PTHR32429:SF32">
    <property type="entry name" value="RIBULOSE BISPHOSPHATE CARBOXYLASE_OXYGENASE ACTIVASE, CHLOROPLASTIC"/>
    <property type="match status" value="1"/>
</dbReference>
<dbReference type="PANTHER" id="PTHR32429">
    <property type="match status" value="1"/>
</dbReference>